<dbReference type="AlphaFoldDB" id="A0A0U1LTJ9"/>
<dbReference type="Proteomes" id="UP000054383">
    <property type="component" value="Unassembled WGS sequence"/>
</dbReference>
<proteinExistence type="predicted"/>
<gene>
    <name evidence="1" type="ORF">PISL3812_02923</name>
</gene>
<organism evidence="1 2">
    <name type="scientific">Talaromyces islandicus</name>
    <name type="common">Penicillium islandicum</name>
    <dbReference type="NCBI Taxonomy" id="28573"/>
    <lineage>
        <taxon>Eukaryota</taxon>
        <taxon>Fungi</taxon>
        <taxon>Dikarya</taxon>
        <taxon>Ascomycota</taxon>
        <taxon>Pezizomycotina</taxon>
        <taxon>Eurotiomycetes</taxon>
        <taxon>Eurotiomycetidae</taxon>
        <taxon>Eurotiales</taxon>
        <taxon>Trichocomaceae</taxon>
        <taxon>Talaromyces</taxon>
        <taxon>Talaromyces sect. Islandici</taxon>
    </lineage>
</organism>
<dbReference type="OrthoDB" id="4138121at2759"/>
<dbReference type="OMA" id="RVHQKVQ"/>
<sequence>MWARVIEIWAVNRLLRSPSFHHMVRGVHRRVQRTIHGVPPEEMGGTNIEETSGIKHFLRLFKEQIKAQLKDEPRKP</sequence>
<evidence type="ECO:0000313" key="1">
    <source>
        <dbReference type="EMBL" id="CRG85920.1"/>
    </source>
</evidence>
<accession>A0A0U1LTJ9</accession>
<protein>
    <submittedName>
        <fullName evidence="1">Uncharacterized protein</fullName>
    </submittedName>
</protein>
<keyword evidence="2" id="KW-1185">Reference proteome</keyword>
<dbReference type="EMBL" id="CVMT01000002">
    <property type="protein sequence ID" value="CRG85920.1"/>
    <property type="molecule type" value="Genomic_DNA"/>
</dbReference>
<reference evidence="1 2" key="1">
    <citation type="submission" date="2015-04" db="EMBL/GenBank/DDBJ databases">
        <authorList>
            <person name="Syromyatnikov M.Y."/>
            <person name="Popov V.N."/>
        </authorList>
    </citation>
    <scope>NUCLEOTIDE SEQUENCE [LARGE SCALE GENOMIC DNA]</scope>
    <source>
        <strain evidence="1">WF-38-12</strain>
    </source>
</reference>
<name>A0A0U1LTJ9_TALIS</name>
<evidence type="ECO:0000313" key="2">
    <source>
        <dbReference type="Proteomes" id="UP000054383"/>
    </source>
</evidence>
<dbReference type="Pfam" id="PF10906">
    <property type="entry name" value="Mrx7"/>
    <property type="match status" value="1"/>
</dbReference>
<dbReference type="InterPro" id="IPR020301">
    <property type="entry name" value="Mrx7"/>
</dbReference>